<gene>
    <name evidence="4" type="ORF">GCM10025866_27560</name>
</gene>
<keyword evidence="1" id="KW-0808">Transferase</keyword>
<sequence>MTVDLEAVVWNDPRAVALRRLMDADMVERYGDGREEPPELTRKRARALSVRTDDIRATLLAVQDDGAAVGHIALRMLGDEWEVKRLIVLPVARRAGVARRLLNEVEEIARRGGGRRVILQAGDRQPEAVALYESSGYTRIPVYEPYVETMPWSLCFEKRLTSD</sequence>
<protein>
    <recommendedName>
        <fullName evidence="3">N-acetyltransferase domain-containing protein</fullName>
    </recommendedName>
</protein>
<dbReference type="CDD" id="cd04301">
    <property type="entry name" value="NAT_SF"/>
    <property type="match status" value="1"/>
</dbReference>
<dbReference type="PANTHER" id="PTHR43877:SF2">
    <property type="entry name" value="AMINOALKYLPHOSPHONATE N-ACETYLTRANSFERASE-RELATED"/>
    <property type="match status" value="1"/>
</dbReference>
<keyword evidence="5" id="KW-1185">Reference proteome</keyword>
<dbReference type="Proteomes" id="UP001321498">
    <property type="component" value="Chromosome"/>
</dbReference>
<dbReference type="InterPro" id="IPR050832">
    <property type="entry name" value="Bact_Acetyltransf"/>
</dbReference>
<evidence type="ECO:0000313" key="5">
    <source>
        <dbReference type="Proteomes" id="UP001321498"/>
    </source>
</evidence>
<feature type="domain" description="N-acetyltransferase" evidence="3">
    <location>
        <begin position="16"/>
        <end position="161"/>
    </location>
</feature>
<dbReference type="Gene3D" id="3.40.630.30">
    <property type="match status" value="1"/>
</dbReference>
<name>A0ABN6XSF1_9MICO</name>
<reference evidence="5" key="1">
    <citation type="journal article" date="2019" name="Int. J. Syst. Evol. Microbiol.">
        <title>The Global Catalogue of Microorganisms (GCM) 10K type strain sequencing project: providing services to taxonomists for standard genome sequencing and annotation.</title>
        <authorList>
            <consortium name="The Broad Institute Genomics Platform"/>
            <consortium name="The Broad Institute Genome Sequencing Center for Infectious Disease"/>
            <person name="Wu L."/>
            <person name="Ma J."/>
        </authorList>
    </citation>
    <scope>NUCLEOTIDE SEQUENCE [LARGE SCALE GENOMIC DNA]</scope>
    <source>
        <strain evidence="5">NBRC 108725</strain>
    </source>
</reference>
<dbReference type="RefSeq" id="WP_286276839.1">
    <property type="nucleotide sequence ID" value="NZ_AP027731.1"/>
</dbReference>
<dbReference type="InterPro" id="IPR000182">
    <property type="entry name" value="GNAT_dom"/>
</dbReference>
<dbReference type="EMBL" id="AP027731">
    <property type="protein sequence ID" value="BDZ46847.1"/>
    <property type="molecule type" value="Genomic_DNA"/>
</dbReference>
<evidence type="ECO:0000259" key="3">
    <source>
        <dbReference type="PROSITE" id="PS51186"/>
    </source>
</evidence>
<dbReference type="PANTHER" id="PTHR43877">
    <property type="entry name" value="AMINOALKYLPHOSPHONATE N-ACETYLTRANSFERASE-RELATED-RELATED"/>
    <property type="match status" value="1"/>
</dbReference>
<proteinExistence type="predicted"/>
<organism evidence="4 5">
    <name type="scientific">Naasia aerilata</name>
    <dbReference type="NCBI Taxonomy" id="1162966"/>
    <lineage>
        <taxon>Bacteria</taxon>
        <taxon>Bacillati</taxon>
        <taxon>Actinomycetota</taxon>
        <taxon>Actinomycetes</taxon>
        <taxon>Micrococcales</taxon>
        <taxon>Microbacteriaceae</taxon>
        <taxon>Naasia</taxon>
    </lineage>
</organism>
<dbReference type="PROSITE" id="PS51186">
    <property type="entry name" value="GNAT"/>
    <property type="match status" value="1"/>
</dbReference>
<evidence type="ECO:0000313" key="4">
    <source>
        <dbReference type="EMBL" id="BDZ46847.1"/>
    </source>
</evidence>
<dbReference type="SUPFAM" id="SSF55729">
    <property type="entry name" value="Acyl-CoA N-acyltransferases (Nat)"/>
    <property type="match status" value="1"/>
</dbReference>
<dbReference type="Pfam" id="PF00583">
    <property type="entry name" value="Acetyltransf_1"/>
    <property type="match status" value="1"/>
</dbReference>
<evidence type="ECO:0000256" key="1">
    <source>
        <dbReference type="ARBA" id="ARBA00022679"/>
    </source>
</evidence>
<accession>A0ABN6XSF1</accession>
<dbReference type="InterPro" id="IPR016181">
    <property type="entry name" value="Acyl_CoA_acyltransferase"/>
</dbReference>
<keyword evidence="2" id="KW-0012">Acyltransferase</keyword>
<evidence type="ECO:0000256" key="2">
    <source>
        <dbReference type="ARBA" id="ARBA00023315"/>
    </source>
</evidence>